<dbReference type="InterPro" id="IPR029039">
    <property type="entry name" value="Flavoprotein-like_sf"/>
</dbReference>
<reference evidence="4 5" key="1">
    <citation type="journal article" date="2017" name="ISME J.">
        <title>Energy and carbon metabolisms in a deep terrestrial subsurface fluid microbial community.</title>
        <authorList>
            <person name="Momper L."/>
            <person name="Jungbluth S.P."/>
            <person name="Lee M.D."/>
            <person name="Amend J.P."/>
        </authorList>
    </citation>
    <scope>NUCLEOTIDE SEQUENCE [LARGE SCALE GENOMIC DNA]</scope>
    <source>
        <strain evidence="4">SURF_17</strain>
    </source>
</reference>
<dbReference type="InterPro" id="IPR051796">
    <property type="entry name" value="ISF_SsuE-like"/>
</dbReference>
<evidence type="ECO:0000313" key="5">
    <source>
        <dbReference type="Proteomes" id="UP000285961"/>
    </source>
</evidence>
<dbReference type="PANTHER" id="PTHR43278:SF2">
    <property type="entry name" value="IRON-SULFUR FLAVOPROTEIN"/>
    <property type="match status" value="1"/>
</dbReference>
<keyword evidence="2" id="KW-0288">FMN</keyword>
<evidence type="ECO:0000313" key="4">
    <source>
        <dbReference type="EMBL" id="RJP75274.1"/>
    </source>
</evidence>
<evidence type="ECO:0000256" key="1">
    <source>
        <dbReference type="ARBA" id="ARBA00022630"/>
    </source>
</evidence>
<dbReference type="Proteomes" id="UP000285961">
    <property type="component" value="Unassembled WGS sequence"/>
</dbReference>
<dbReference type="InterPro" id="IPR005025">
    <property type="entry name" value="FMN_Rdtase-like_dom"/>
</dbReference>
<gene>
    <name evidence="4" type="ORF">C4532_00670</name>
</gene>
<comment type="caution">
    <text evidence="4">The sequence shown here is derived from an EMBL/GenBank/DDBJ whole genome shotgun (WGS) entry which is preliminary data.</text>
</comment>
<accession>A0A419F9G5</accession>
<dbReference type="GO" id="GO:0016491">
    <property type="term" value="F:oxidoreductase activity"/>
    <property type="evidence" value="ECO:0007669"/>
    <property type="project" value="InterPro"/>
</dbReference>
<dbReference type="PANTHER" id="PTHR43278">
    <property type="entry name" value="NAD(P)H-DEPENDENT FMN-CONTAINING OXIDOREDUCTASE YWQN-RELATED"/>
    <property type="match status" value="1"/>
</dbReference>
<dbReference type="SUPFAM" id="SSF52218">
    <property type="entry name" value="Flavoproteins"/>
    <property type="match status" value="1"/>
</dbReference>
<evidence type="ECO:0000256" key="2">
    <source>
        <dbReference type="ARBA" id="ARBA00022643"/>
    </source>
</evidence>
<dbReference type="AlphaFoldDB" id="A0A419F9G5"/>
<protein>
    <submittedName>
        <fullName evidence="4">Flavodoxin family protein</fullName>
    </submittedName>
</protein>
<name>A0A419F9G5_9BACT</name>
<dbReference type="Gene3D" id="3.40.50.360">
    <property type="match status" value="1"/>
</dbReference>
<keyword evidence="1" id="KW-0285">Flavoprotein</keyword>
<evidence type="ECO:0000259" key="3">
    <source>
        <dbReference type="Pfam" id="PF03358"/>
    </source>
</evidence>
<dbReference type="Pfam" id="PF03358">
    <property type="entry name" value="FMN_red"/>
    <property type="match status" value="1"/>
</dbReference>
<dbReference type="EMBL" id="QZKI01000005">
    <property type="protein sequence ID" value="RJP75274.1"/>
    <property type="molecule type" value="Genomic_DNA"/>
</dbReference>
<proteinExistence type="predicted"/>
<sequence length="201" mass="22263">MSKVLAIAASPRKQGNSEVLLDACLEGVREMGLRSEKIRICDLKISPCLNCGGCERTGECVINDDMQMLHAKFSVCDILIVSSPVFFMGLPAQLKAAVDRCQAIWVRKYLLRRRMPNLDARRALFLQVGGMKKKSVFEGGLITITAFFATLDYEFFDKLLFNSIDAKDAIKSHPAALARARQLGLEIASGRTHNVTNSQQP</sequence>
<feature type="domain" description="NADPH-dependent FMN reductase-like" evidence="3">
    <location>
        <begin position="3"/>
        <end position="132"/>
    </location>
</feature>
<organism evidence="4 5">
    <name type="scientific">Candidatus Abyssobacteria bacterium SURF_17</name>
    <dbReference type="NCBI Taxonomy" id="2093361"/>
    <lineage>
        <taxon>Bacteria</taxon>
        <taxon>Pseudomonadati</taxon>
        <taxon>Candidatus Hydrogenedentota</taxon>
        <taxon>Candidatus Abyssobacteria</taxon>
    </lineage>
</organism>